<feature type="transmembrane region" description="Helical" evidence="1">
    <location>
        <begin position="80"/>
        <end position="101"/>
    </location>
</feature>
<name>A0A1I3K595_9EURY</name>
<feature type="transmembrane region" description="Helical" evidence="1">
    <location>
        <begin position="21"/>
        <end position="42"/>
    </location>
</feature>
<protein>
    <recommendedName>
        <fullName evidence="4">Histidine kinase</fullName>
    </recommendedName>
</protein>
<sequence length="139" mass="14031">MSGPKRSSAARLRSVLVGTAPARAGLVVAAVGIGIVACYVAIDLFGLPSTHPPGTTVLLVGFWVIPALAGIVCGWHRLGFLAALGSGITPILVLYALQLLVQPDGDLPAFVFALMLGGQSVPFAVGGFVLGATAALLLE</sequence>
<dbReference type="OrthoDB" id="384996at2157"/>
<evidence type="ECO:0000256" key="1">
    <source>
        <dbReference type="SAM" id="Phobius"/>
    </source>
</evidence>
<feature type="transmembrane region" description="Helical" evidence="1">
    <location>
        <begin position="107"/>
        <end position="138"/>
    </location>
</feature>
<evidence type="ECO:0000313" key="3">
    <source>
        <dbReference type="Proteomes" id="UP000182829"/>
    </source>
</evidence>
<dbReference type="RefSeq" id="WP_015233468.1">
    <property type="nucleotide sequence ID" value="NZ_FORO01000003.1"/>
</dbReference>
<gene>
    <name evidence="2" type="ORF">SAMN05443661_10396</name>
</gene>
<dbReference type="GeneID" id="14208895"/>
<dbReference type="EMBL" id="FORO01000003">
    <property type="protein sequence ID" value="SFI67616.1"/>
    <property type="molecule type" value="Genomic_DNA"/>
</dbReference>
<dbReference type="OMA" id="IVCGWHR"/>
<evidence type="ECO:0008006" key="4">
    <source>
        <dbReference type="Google" id="ProtNLM"/>
    </source>
</evidence>
<reference evidence="2 3" key="1">
    <citation type="submission" date="2016-10" db="EMBL/GenBank/DDBJ databases">
        <authorList>
            <person name="de Groot N.N."/>
        </authorList>
    </citation>
    <scope>NUCLEOTIDE SEQUENCE [LARGE SCALE GENOMIC DNA]</scope>
    <source>
        <strain evidence="2 3">SP2</strain>
    </source>
</reference>
<dbReference type="Proteomes" id="UP000182829">
    <property type="component" value="Unassembled WGS sequence"/>
</dbReference>
<evidence type="ECO:0000313" key="2">
    <source>
        <dbReference type="EMBL" id="SFI67616.1"/>
    </source>
</evidence>
<keyword evidence="1" id="KW-1133">Transmembrane helix</keyword>
<keyword evidence="1" id="KW-0812">Transmembrane</keyword>
<organism evidence="2 3">
    <name type="scientific">Natronobacterium gregoryi</name>
    <dbReference type="NCBI Taxonomy" id="44930"/>
    <lineage>
        <taxon>Archaea</taxon>
        <taxon>Methanobacteriati</taxon>
        <taxon>Methanobacteriota</taxon>
        <taxon>Stenosarchaea group</taxon>
        <taxon>Halobacteria</taxon>
        <taxon>Halobacteriales</taxon>
        <taxon>Natrialbaceae</taxon>
        <taxon>Natronobacterium</taxon>
    </lineage>
</organism>
<dbReference type="AlphaFoldDB" id="A0A1I3K595"/>
<proteinExistence type="predicted"/>
<keyword evidence="1" id="KW-0472">Membrane</keyword>
<accession>A0A1I3K595</accession>
<feature type="transmembrane region" description="Helical" evidence="1">
    <location>
        <begin position="54"/>
        <end position="73"/>
    </location>
</feature>